<keyword evidence="3" id="KW-1185">Reference proteome</keyword>
<evidence type="ECO:0000313" key="3">
    <source>
        <dbReference type="Proteomes" id="UP000749646"/>
    </source>
</evidence>
<feature type="region of interest" description="Disordered" evidence="1">
    <location>
        <begin position="144"/>
        <end position="168"/>
    </location>
</feature>
<gene>
    <name evidence="2" type="ORF">BGZ65_011714</name>
</gene>
<dbReference type="InterPro" id="IPR051182">
    <property type="entry name" value="Euk_NMN_adenylyltrnsfrase"/>
</dbReference>
<accession>A0A9P6JG35</accession>
<sequence length="243" mass="27245">GEDLVLNSKERLELCRLQTTDSNWMDVDAWEANQAGFNDYHNVTSKLQQRLQFKLQSTLERKMSTLQKSSMVPQRSGSLELRRNKIRVVYVCGADFVLRTGAHKLVNGIVVVDRTLGAPSTSRRSILMTQEGGPITVPVSNEVEVDSSSYPSSPSSTSSSSSSSDESRAIKTKARVFDKLTESYGTEWCEASKHNIWWIPARSRTESEDISSTRIRGLLLKRESCKGLLHPAVAKRLHEKARM</sequence>
<name>A0A9P6JG35_9FUNG</name>
<feature type="compositionally biased region" description="Low complexity" evidence="1">
    <location>
        <begin position="147"/>
        <end position="164"/>
    </location>
</feature>
<protein>
    <submittedName>
        <fullName evidence="2">Uncharacterized protein</fullName>
    </submittedName>
</protein>
<proteinExistence type="predicted"/>
<dbReference type="GO" id="GO:0000309">
    <property type="term" value="F:nicotinamide-nucleotide adenylyltransferase activity"/>
    <property type="evidence" value="ECO:0007669"/>
    <property type="project" value="TreeGrafter"/>
</dbReference>
<dbReference type="EMBL" id="JAAAHW010005152">
    <property type="protein sequence ID" value="KAF9969685.1"/>
    <property type="molecule type" value="Genomic_DNA"/>
</dbReference>
<dbReference type="InterPro" id="IPR014729">
    <property type="entry name" value="Rossmann-like_a/b/a_fold"/>
</dbReference>
<reference evidence="2" key="1">
    <citation type="journal article" date="2020" name="Fungal Divers.">
        <title>Resolving the Mortierellaceae phylogeny through synthesis of multi-gene phylogenetics and phylogenomics.</title>
        <authorList>
            <person name="Vandepol N."/>
            <person name="Liber J."/>
            <person name="Desiro A."/>
            <person name="Na H."/>
            <person name="Kennedy M."/>
            <person name="Barry K."/>
            <person name="Grigoriev I.V."/>
            <person name="Miller A.N."/>
            <person name="O'Donnell K."/>
            <person name="Stajich J.E."/>
            <person name="Bonito G."/>
        </authorList>
    </citation>
    <scope>NUCLEOTIDE SEQUENCE</scope>
    <source>
        <strain evidence="2">MES-2147</strain>
    </source>
</reference>
<dbReference type="SUPFAM" id="SSF52374">
    <property type="entry name" value="Nucleotidylyl transferase"/>
    <property type="match status" value="1"/>
</dbReference>
<dbReference type="OrthoDB" id="422187at2759"/>
<evidence type="ECO:0000256" key="1">
    <source>
        <dbReference type="SAM" id="MobiDB-lite"/>
    </source>
</evidence>
<dbReference type="AlphaFoldDB" id="A0A9P6JG35"/>
<dbReference type="Gene3D" id="3.40.50.620">
    <property type="entry name" value="HUPs"/>
    <property type="match status" value="1"/>
</dbReference>
<dbReference type="PANTHER" id="PTHR12039">
    <property type="entry name" value="NICOTINAMIDE MONONUCLEOTIDE ADENYLYLTRANSFERASE"/>
    <property type="match status" value="1"/>
</dbReference>
<evidence type="ECO:0000313" key="2">
    <source>
        <dbReference type="EMBL" id="KAF9969685.1"/>
    </source>
</evidence>
<dbReference type="GO" id="GO:0004515">
    <property type="term" value="F:nicotinate-nucleotide adenylyltransferase activity"/>
    <property type="evidence" value="ECO:0007669"/>
    <property type="project" value="TreeGrafter"/>
</dbReference>
<organism evidence="2 3">
    <name type="scientific">Modicella reniformis</name>
    <dbReference type="NCBI Taxonomy" id="1440133"/>
    <lineage>
        <taxon>Eukaryota</taxon>
        <taxon>Fungi</taxon>
        <taxon>Fungi incertae sedis</taxon>
        <taxon>Mucoromycota</taxon>
        <taxon>Mortierellomycotina</taxon>
        <taxon>Mortierellomycetes</taxon>
        <taxon>Mortierellales</taxon>
        <taxon>Mortierellaceae</taxon>
        <taxon>Modicella</taxon>
    </lineage>
</organism>
<dbReference type="PANTHER" id="PTHR12039:SF0">
    <property type="entry name" value="NICOTINAMIDE-NUCLEOTIDE ADENYLYLTRANSFERASE"/>
    <property type="match status" value="1"/>
</dbReference>
<dbReference type="GO" id="GO:0009435">
    <property type="term" value="P:NAD+ biosynthetic process"/>
    <property type="evidence" value="ECO:0007669"/>
    <property type="project" value="TreeGrafter"/>
</dbReference>
<comment type="caution">
    <text evidence="2">The sequence shown here is derived from an EMBL/GenBank/DDBJ whole genome shotgun (WGS) entry which is preliminary data.</text>
</comment>
<feature type="non-terminal residue" evidence="2">
    <location>
        <position position="1"/>
    </location>
</feature>
<dbReference type="Proteomes" id="UP000749646">
    <property type="component" value="Unassembled WGS sequence"/>
</dbReference>